<evidence type="ECO:0000313" key="3">
    <source>
        <dbReference type="EMBL" id="OKL49392.1"/>
    </source>
</evidence>
<keyword evidence="4" id="KW-1185">Reference proteome</keyword>
<dbReference type="InterPro" id="IPR036390">
    <property type="entry name" value="WH_DNA-bd_sf"/>
</dbReference>
<evidence type="ECO:0000259" key="2">
    <source>
        <dbReference type="Pfam" id="PF09339"/>
    </source>
</evidence>
<dbReference type="InterPro" id="IPR043129">
    <property type="entry name" value="ATPase_NBD"/>
</dbReference>
<dbReference type="SUPFAM" id="SSF46785">
    <property type="entry name" value="Winged helix' DNA-binding domain"/>
    <property type="match status" value="1"/>
</dbReference>
<proteinExistence type="inferred from homology"/>
<reference evidence="4" key="1">
    <citation type="submission" date="2016-11" db="EMBL/GenBank/DDBJ databases">
        <title>Actinomyces gypaetusis sp. nov. isolated from Gypaetus barbatus in Qinghai Tibet Plateau China.</title>
        <authorList>
            <person name="Meng X."/>
        </authorList>
    </citation>
    <scope>NUCLEOTIDE SEQUENCE [LARGE SCALE GENOMIC DNA]</scope>
    <source>
        <strain evidence="4">DSM 15383</strain>
    </source>
</reference>
<feature type="domain" description="HTH iclR-type" evidence="2">
    <location>
        <begin position="34"/>
        <end position="75"/>
    </location>
</feature>
<dbReference type="PANTHER" id="PTHR18964:SF149">
    <property type="entry name" value="BIFUNCTIONAL UDP-N-ACETYLGLUCOSAMINE 2-EPIMERASE_N-ACETYLMANNOSAMINE KINASE"/>
    <property type="match status" value="1"/>
</dbReference>
<comment type="caution">
    <text evidence="3">The sequence shown here is derived from an EMBL/GenBank/DDBJ whole genome shotgun (WGS) entry which is preliminary data.</text>
</comment>
<dbReference type="AlphaFoldDB" id="A0A1Q5PPE6"/>
<organism evidence="3 4">
    <name type="scientific">Boudabousia marimammalium</name>
    <dbReference type="NCBI Taxonomy" id="156892"/>
    <lineage>
        <taxon>Bacteria</taxon>
        <taxon>Bacillati</taxon>
        <taxon>Actinomycetota</taxon>
        <taxon>Actinomycetes</taxon>
        <taxon>Actinomycetales</taxon>
        <taxon>Actinomycetaceae</taxon>
        <taxon>Boudabousia</taxon>
    </lineage>
</organism>
<dbReference type="SUPFAM" id="SSF53067">
    <property type="entry name" value="Actin-like ATPase domain"/>
    <property type="match status" value="1"/>
</dbReference>
<dbReference type="Pfam" id="PF09339">
    <property type="entry name" value="HTH_IclR"/>
    <property type="match status" value="1"/>
</dbReference>
<comment type="similarity">
    <text evidence="1">Belongs to the ROK (NagC/XylR) family.</text>
</comment>
<protein>
    <recommendedName>
        <fullName evidence="2">HTH iclR-type domain-containing protein</fullName>
    </recommendedName>
</protein>
<evidence type="ECO:0000256" key="1">
    <source>
        <dbReference type="ARBA" id="ARBA00006479"/>
    </source>
</evidence>
<dbReference type="EMBL" id="MPDM01000004">
    <property type="protein sequence ID" value="OKL49392.1"/>
    <property type="molecule type" value="Genomic_DNA"/>
</dbReference>
<dbReference type="InterPro" id="IPR005471">
    <property type="entry name" value="Tscrpt_reg_IclR_N"/>
</dbReference>
<sequence>MTESFSKERSALPTFATKSGFTPHDLRDHNLALVLRYILLGQGKWSRADVAAHTGITRATVSRLVDELIHAGLVNEREPYVSSRRGRPATRLVPAAYTHYAIGIEVNPYCLVGYAVDLTGEILARDYVYQNSIVKSPAEIMRCLSRMAHGLKTQVEARESRFIGLGISVPGVLIEDSKVTSIILGWDEVDYEKILKEVHDLGPVLAGNDGAMAAYALAYPFPGVPAGPESLIYFSGNEGISGGIVIDHEIFDGQHGRASELGHLCGALEGPTCKCGSIGCLESRLGMDALLSEAQLPPDSQLKEILSSAATGSEPAKQTLEHAGRILGVFLAGIANMMDISDTVIAGHLTEIWEGIAPFVHQELVQRLLYIKPAEFKIEISEDTHGMAARGIAHRVLRELISNPARWIDDPELSFEAVVEWIYS</sequence>
<gene>
    <name evidence="3" type="ORF">BM477_05020</name>
</gene>
<dbReference type="Gene3D" id="3.30.420.40">
    <property type="match status" value="2"/>
</dbReference>
<dbReference type="Gene3D" id="1.10.10.10">
    <property type="entry name" value="Winged helix-like DNA-binding domain superfamily/Winged helix DNA-binding domain"/>
    <property type="match status" value="1"/>
</dbReference>
<dbReference type="InterPro" id="IPR036388">
    <property type="entry name" value="WH-like_DNA-bd_sf"/>
</dbReference>
<dbReference type="PANTHER" id="PTHR18964">
    <property type="entry name" value="ROK (REPRESSOR, ORF, KINASE) FAMILY"/>
    <property type="match status" value="1"/>
</dbReference>
<dbReference type="STRING" id="156892.BM477_05020"/>
<dbReference type="InterPro" id="IPR000600">
    <property type="entry name" value="ROK"/>
</dbReference>
<name>A0A1Q5PPE6_9ACTO</name>
<accession>A0A1Q5PPE6</accession>
<dbReference type="GO" id="GO:0006355">
    <property type="term" value="P:regulation of DNA-templated transcription"/>
    <property type="evidence" value="ECO:0007669"/>
    <property type="project" value="InterPro"/>
</dbReference>
<dbReference type="Proteomes" id="UP000186465">
    <property type="component" value="Unassembled WGS sequence"/>
</dbReference>
<dbReference type="Pfam" id="PF00480">
    <property type="entry name" value="ROK"/>
    <property type="match status" value="1"/>
</dbReference>
<dbReference type="GO" id="GO:0003677">
    <property type="term" value="F:DNA binding"/>
    <property type="evidence" value="ECO:0007669"/>
    <property type="project" value="InterPro"/>
</dbReference>
<evidence type="ECO:0000313" key="4">
    <source>
        <dbReference type="Proteomes" id="UP000186465"/>
    </source>
</evidence>